<dbReference type="KEGG" id="vra:106777110"/>
<keyword evidence="11" id="KW-1185">Reference proteome</keyword>
<feature type="transmembrane region" description="Helical" evidence="10">
    <location>
        <begin position="44"/>
        <end position="62"/>
    </location>
</feature>
<evidence type="ECO:0000256" key="7">
    <source>
        <dbReference type="ARBA" id="ARBA00023294"/>
    </source>
</evidence>
<evidence type="ECO:0000256" key="3">
    <source>
        <dbReference type="ARBA" id="ARBA00022692"/>
    </source>
</evidence>
<accession>A0A1S3VP06</accession>
<dbReference type="GO" id="GO:0005789">
    <property type="term" value="C:endoplasmic reticulum membrane"/>
    <property type="evidence" value="ECO:0007669"/>
    <property type="project" value="UniProtKB-SubCell"/>
</dbReference>
<dbReference type="GO" id="GO:0009734">
    <property type="term" value="P:auxin-activated signaling pathway"/>
    <property type="evidence" value="ECO:0007669"/>
    <property type="project" value="UniProtKB-KW"/>
</dbReference>
<proteinExistence type="inferred from homology"/>
<evidence type="ECO:0000313" key="13">
    <source>
        <dbReference type="RefSeq" id="XP_022631587.1"/>
    </source>
</evidence>
<evidence type="ECO:0000313" key="12">
    <source>
        <dbReference type="RefSeq" id="XP_014520121.1"/>
    </source>
</evidence>
<keyword evidence="7" id="KW-0927">Auxin signaling pathway</keyword>
<comment type="function">
    <text evidence="8">Involved in cellular auxin homeostasis by regulating auxin metabolism. Regulates intracellular auxin accumulation at the endoplasmic reticulum and thus auxin availability for nuclear auxin signaling.</text>
</comment>
<dbReference type="OrthoDB" id="191139at2759"/>
<feature type="transmembrane region" description="Helical" evidence="10">
    <location>
        <begin position="396"/>
        <end position="419"/>
    </location>
</feature>
<dbReference type="RefSeq" id="XP_022631587.1">
    <property type="nucleotide sequence ID" value="XM_022775866.1"/>
</dbReference>
<keyword evidence="6 10" id="KW-0472">Membrane</keyword>
<feature type="transmembrane region" description="Helical" evidence="10">
    <location>
        <begin position="257"/>
        <end position="277"/>
    </location>
</feature>
<evidence type="ECO:0000256" key="10">
    <source>
        <dbReference type="SAM" id="Phobius"/>
    </source>
</evidence>
<reference evidence="11" key="1">
    <citation type="journal article" date="2014" name="Nat. Commun.">
        <title>Genome sequence of mungbean and insights into evolution within Vigna species.</title>
        <authorList>
            <person name="Kang Y.J."/>
            <person name="Kim S.K."/>
            <person name="Kim M.Y."/>
            <person name="Lestari P."/>
            <person name="Kim K.H."/>
            <person name="Ha B.K."/>
            <person name="Jun T.H."/>
            <person name="Hwang W.J."/>
            <person name="Lee T."/>
            <person name="Lee J."/>
            <person name="Shim S."/>
            <person name="Yoon M.Y."/>
            <person name="Jang Y.E."/>
            <person name="Han K.S."/>
            <person name="Taeprayoon P."/>
            <person name="Yoon N."/>
            <person name="Somta P."/>
            <person name="Tanya P."/>
            <person name="Kim K.S."/>
            <person name="Gwag J.G."/>
            <person name="Moon J.K."/>
            <person name="Lee Y.H."/>
            <person name="Park B.S."/>
            <person name="Bombarely A."/>
            <person name="Doyle J.J."/>
            <person name="Jackson S.A."/>
            <person name="Schafleitner R."/>
            <person name="Srinives P."/>
            <person name="Varshney R.K."/>
            <person name="Lee S.H."/>
        </authorList>
    </citation>
    <scope>NUCLEOTIDE SEQUENCE [LARGE SCALE GENOMIC DNA]</scope>
    <source>
        <strain evidence="11">cv. VC1973A</strain>
    </source>
</reference>
<keyword evidence="3 10" id="KW-0812">Transmembrane</keyword>
<feature type="transmembrane region" description="Helical" evidence="10">
    <location>
        <begin position="297"/>
        <end position="315"/>
    </location>
</feature>
<feature type="transmembrane region" description="Helical" evidence="10">
    <location>
        <begin position="148"/>
        <end position="166"/>
    </location>
</feature>
<dbReference type="AlphaFoldDB" id="A0A1S3VP06"/>
<feature type="transmembrane region" description="Helical" evidence="10">
    <location>
        <begin position="327"/>
        <end position="348"/>
    </location>
</feature>
<dbReference type="RefSeq" id="XP_014520121.1">
    <property type="nucleotide sequence ID" value="XM_014664635.2"/>
</dbReference>
<name>A0A1S3VP06_VIGRR</name>
<dbReference type="InterPro" id="IPR004776">
    <property type="entry name" value="Mem_transp_PIN-like"/>
</dbReference>
<evidence type="ECO:0000313" key="11">
    <source>
        <dbReference type="Proteomes" id="UP000087766"/>
    </source>
</evidence>
<keyword evidence="4" id="KW-0256">Endoplasmic reticulum</keyword>
<reference evidence="12 13" key="2">
    <citation type="submission" date="2025-04" db="UniProtKB">
        <authorList>
            <consortium name="RefSeq"/>
        </authorList>
    </citation>
    <scope>IDENTIFICATION</scope>
    <source>
        <tissue evidence="12 13">Leaf</tissue>
    </source>
</reference>
<feature type="transmembrane region" description="Helical" evidence="10">
    <location>
        <begin position="74"/>
        <end position="95"/>
    </location>
</feature>
<comment type="subcellular location">
    <subcellularLocation>
        <location evidence="1">Endoplasmic reticulum membrane</location>
        <topology evidence="1">Multi-pass membrane protein</topology>
    </subcellularLocation>
</comment>
<evidence type="ECO:0000256" key="9">
    <source>
        <dbReference type="ARBA" id="ARBA00025752"/>
    </source>
</evidence>
<dbReference type="PANTHER" id="PTHR31651">
    <property type="match status" value="1"/>
</dbReference>
<dbReference type="STRING" id="3916.A0A1S3VP06"/>
<dbReference type="InterPro" id="IPR045033">
    <property type="entry name" value="PILS1/3/4/5/7"/>
</dbReference>
<dbReference type="Proteomes" id="UP000087766">
    <property type="component" value="Chromosome 11"/>
</dbReference>
<dbReference type="GO" id="GO:0080162">
    <property type="term" value="P:endoplasmic reticulum to cytosol auxin transport"/>
    <property type="evidence" value="ECO:0007669"/>
    <property type="project" value="InterPro"/>
</dbReference>
<dbReference type="PANTHER" id="PTHR31651:SF11">
    <property type="entry name" value="AUXIN EFFLUX CARRIER FAMILY PROTEIN"/>
    <property type="match status" value="1"/>
</dbReference>
<evidence type="ECO:0000256" key="6">
    <source>
        <dbReference type="ARBA" id="ARBA00023136"/>
    </source>
</evidence>
<keyword evidence="2" id="KW-0813">Transport</keyword>
<keyword evidence="5 10" id="KW-1133">Transmembrane helix</keyword>
<gene>
    <name evidence="12 13" type="primary">LOC106777110</name>
</gene>
<evidence type="ECO:0000256" key="5">
    <source>
        <dbReference type="ARBA" id="ARBA00022989"/>
    </source>
</evidence>
<evidence type="ECO:0000256" key="8">
    <source>
        <dbReference type="ARBA" id="ARBA00025100"/>
    </source>
</evidence>
<feature type="transmembrane region" description="Helical" evidence="10">
    <location>
        <begin position="12"/>
        <end position="32"/>
    </location>
</feature>
<evidence type="ECO:0000256" key="2">
    <source>
        <dbReference type="ARBA" id="ARBA00022448"/>
    </source>
</evidence>
<dbReference type="Pfam" id="PF03547">
    <property type="entry name" value="Mem_trans"/>
    <property type="match status" value="1"/>
</dbReference>
<organism evidence="11 12">
    <name type="scientific">Vigna radiata var. radiata</name>
    <name type="common">Mung bean</name>
    <name type="synonym">Phaseolus aureus</name>
    <dbReference type="NCBI Taxonomy" id="3916"/>
    <lineage>
        <taxon>Eukaryota</taxon>
        <taxon>Viridiplantae</taxon>
        <taxon>Streptophyta</taxon>
        <taxon>Embryophyta</taxon>
        <taxon>Tracheophyta</taxon>
        <taxon>Spermatophyta</taxon>
        <taxon>Magnoliopsida</taxon>
        <taxon>eudicotyledons</taxon>
        <taxon>Gunneridae</taxon>
        <taxon>Pentapetalae</taxon>
        <taxon>rosids</taxon>
        <taxon>fabids</taxon>
        <taxon>Fabales</taxon>
        <taxon>Fabaceae</taxon>
        <taxon>Papilionoideae</taxon>
        <taxon>50 kb inversion clade</taxon>
        <taxon>NPAAA clade</taxon>
        <taxon>indigoferoid/millettioid clade</taxon>
        <taxon>Phaseoleae</taxon>
        <taxon>Vigna</taxon>
    </lineage>
</organism>
<dbReference type="GeneID" id="106777110"/>
<feature type="transmembrane region" description="Helical" evidence="10">
    <location>
        <begin position="107"/>
        <end position="128"/>
    </location>
</feature>
<sequence>MGFVELLEVASMPIIQVLLVSALGALMATRYFDNLLSPDIRKALNKIVFLIFTPALIFSSFAKSVSLEDMISWWFMPVNVGLTFLIGGIIGWILVKLLKPNLKVEGLIIAACSSGNMGNLPLVIVPAICDEKGGPFGERDVCRSNGLSYASFSMALGGIFIWTYTLQTIRSRSLKFKALEAAEVMKVPNKEFDANAETLLLKDNDIQNTIEVPTSTYYGDTENQIPVDQVHQSSGSEKTESLWHRIVEVISQFLEELMSPPAIATFLGFLFGAVAWLRNLIIGDNAPLRVIQDSLQLLGNGTIPCITLLLGGNLTQVGLKSSTIKPLTLISIIIGRLFLLPLIGLFIVKAAANFGLLPVDPLFQYVLVMQYAMPPAMNISTMAQLFDVGNEECSVILLWTYSAAAIALTAWSTFLLWVLS</sequence>
<evidence type="ECO:0000256" key="1">
    <source>
        <dbReference type="ARBA" id="ARBA00004477"/>
    </source>
</evidence>
<comment type="similarity">
    <text evidence="9">Belongs to the auxin efflux carrier (TC 2.A.69.2) family.</text>
</comment>
<evidence type="ECO:0000256" key="4">
    <source>
        <dbReference type="ARBA" id="ARBA00022824"/>
    </source>
</evidence>
<protein>
    <submittedName>
        <fullName evidence="12 13">Protein PIN-LIKES 7</fullName>
    </submittedName>
</protein>